<name>A0ACB9T7N3_HOLOL</name>
<organism evidence="1 2">
    <name type="scientific">Holotrichia oblita</name>
    <name type="common">Chafer beetle</name>
    <dbReference type="NCBI Taxonomy" id="644536"/>
    <lineage>
        <taxon>Eukaryota</taxon>
        <taxon>Metazoa</taxon>
        <taxon>Ecdysozoa</taxon>
        <taxon>Arthropoda</taxon>
        <taxon>Hexapoda</taxon>
        <taxon>Insecta</taxon>
        <taxon>Pterygota</taxon>
        <taxon>Neoptera</taxon>
        <taxon>Endopterygota</taxon>
        <taxon>Coleoptera</taxon>
        <taxon>Polyphaga</taxon>
        <taxon>Scarabaeiformia</taxon>
        <taxon>Scarabaeidae</taxon>
        <taxon>Melolonthinae</taxon>
        <taxon>Holotrichia</taxon>
    </lineage>
</organism>
<sequence length="133" mass="15309">MDQNTNYEVIVLFDGYSHNNEQGSQNTMTAWDGDKLQDALYKYGLKCSDIDYVVCTHGHSDHIGYKGLYGIAGDLFENKDDEDIWETVGVDDAELQVKHRNEMLKYVDFIVPGHGPMFECNYVWDKRRNKCSA</sequence>
<dbReference type="Proteomes" id="UP001056778">
    <property type="component" value="Chromosome 4"/>
</dbReference>
<dbReference type="EMBL" id="CM043018">
    <property type="protein sequence ID" value="KAI4462840.1"/>
    <property type="molecule type" value="Genomic_DNA"/>
</dbReference>
<proteinExistence type="predicted"/>
<reference evidence="1" key="1">
    <citation type="submission" date="2022-04" db="EMBL/GenBank/DDBJ databases">
        <title>Chromosome-scale genome assembly of Holotrichia oblita Faldermann.</title>
        <authorList>
            <person name="Rongchong L."/>
        </authorList>
    </citation>
    <scope>NUCLEOTIDE SEQUENCE</scope>
    <source>
        <strain evidence="1">81SQS9</strain>
    </source>
</reference>
<evidence type="ECO:0000313" key="1">
    <source>
        <dbReference type="EMBL" id="KAI4462840.1"/>
    </source>
</evidence>
<gene>
    <name evidence="1" type="ORF">MML48_4g00003095</name>
</gene>
<protein>
    <submittedName>
        <fullName evidence="1">Uncharacterized protein</fullName>
    </submittedName>
</protein>
<accession>A0ACB9T7N3</accession>
<keyword evidence="2" id="KW-1185">Reference proteome</keyword>
<comment type="caution">
    <text evidence="1">The sequence shown here is derived from an EMBL/GenBank/DDBJ whole genome shotgun (WGS) entry which is preliminary data.</text>
</comment>
<evidence type="ECO:0000313" key="2">
    <source>
        <dbReference type="Proteomes" id="UP001056778"/>
    </source>
</evidence>